<keyword evidence="2" id="KW-0472">Membrane</keyword>
<comment type="caution">
    <text evidence="3">The sequence shown here is derived from an EMBL/GenBank/DDBJ whole genome shotgun (WGS) entry which is preliminary data.</text>
</comment>
<dbReference type="OrthoDB" id="4861979at2"/>
<evidence type="ECO:0000256" key="2">
    <source>
        <dbReference type="SAM" id="Phobius"/>
    </source>
</evidence>
<proteinExistence type="predicted"/>
<keyword evidence="2" id="KW-1133">Transmembrane helix</keyword>
<accession>W9G4K4</accession>
<feature type="transmembrane region" description="Helical" evidence="2">
    <location>
        <begin position="109"/>
        <end position="131"/>
    </location>
</feature>
<dbReference type="AlphaFoldDB" id="W9G4K4"/>
<dbReference type="EMBL" id="AWSA01000029">
    <property type="protein sequence ID" value="EWT01046.1"/>
    <property type="molecule type" value="Genomic_DNA"/>
</dbReference>
<sequence length="305" mass="30716">MDQSANTPEPDATDPRSTPTPAADDLDHHELEDEGPLPDLDPLSEARVRALLAAASDPGPMPGDVAARIEAALAEEARLRVDPAPTRAIDLDDAVLIPLIRRRQRPRPLLAVAAAAAAAAVVAVGASALHLTKRPNVAAALGDTTMTATSPTPTGSASLGDRGATIGTPGPVPSSLLPTGSVPVSPLPGPTNANLHIQVSATAYDAASLPTLARRLVSHPVPALPPLAAEAPHLGPVATETGLTSCLGALGVPTNQPVHADLAFFDGRPAVVIVSSSASGDTAYVVGRTCSTGDAHVLHPATPVP</sequence>
<feature type="region of interest" description="Disordered" evidence="1">
    <location>
        <begin position="145"/>
        <end position="170"/>
    </location>
</feature>
<dbReference type="RefSeq" id="WP_034806955.1">
    <property type="nucleotide sequence ID" value="NZ_AWSA01000029.1"/>
</dbReference>
<keyword evidence="4" id="KW-1185">Reference proteome</keyword>
<evidence type="ECO:0000313" key="3">
    <source>
        <dbReference type="EMBL" id="EWT01046.1"/>
    </source>
</evidence>
<feature type="region of interest" description="Disordered" evidence="1">
    <location>
        <begin position="1"/>
        <end position="43"/>
    </location>
</feature>
<feature type="compositionally biased region" description="Low complexity" evidence="1">
    <location>
        <begin position="145"/>
        <end position="158"/>
    </location>
</feature>
<name>W9G4K4_9MICO</name>
<protein>
    <submittedName>
        <fullName evidence="3">Uncharacterized protein</fullName>
    </submittedName>
</protein>
<keyword evidence="2" id="KW-0812">Transmembrane</keyword>
<evidence type="ECO:0000313" key="4">
    <source>
        <dbReference type="Proteomes" id="UP000019489"/>
    </source>
</evidence>
<reference evidence="3 4" key="1">
    <citation type="submission" date="2013-08" db="EMBL/GenBank/DDBJ databases">
        <title>Intrasporangium oryzae NRRL B-24470.</title>
        <authorList>
            <person name="Liu H."/>
            <person name="Wang G."/>
        </authorList>
    </citation>
    <scope>NUCLEOTIDE SEQUENCE [LARGE SCALE GENOMIC DNA]</scope>
    <source>
        <strain evidence="3 4">NRRL B-24470</strain>
    </source>
</reference>
<organism evidence="3 4">
    <name type="scientific">Intrasporangium oryzae NRRL B-24470</name>
    <dbReference type="NCBI Taxonomy" id="1386089"/>
    <lineage>
        <taxon>Bacteria</taxon>
        <taxon>Bacillati</taxon>
        <taxon>Actinomycetota</taxon>
        <taxon>Actinomycetes</taxon>
        <taxon>Micrococcales</taxon>
        <taxon>Intrasporangiaceae</taxon>
        <taxon>Intrasporangium</taxon>
    </lineage>
</organism>
<dbReference type="STRING" id="1386089.N865_11900"/>
<gene>
    <name evidence="3" type="ORF">N865_11900</name>
</gene>
<dbReference type="Proteomes" id="UP000019489">
    <property type="component" value="Unassembled WGS sequence"/>
</dbReference>
<evidence type="ECO:0000256" key="1">
    <source>
        <dbReference type="SAM" id="MobiDB-lite"/>
    </source>
</evidence>
<dbReference type="eggNOG" id="ENOG5034CHG">
    <property type="taxonomic scope" value="Bacteria"/>
</dbReference>